<evidence type="ECO:0000256" key="3">
    <source>
        <dbReference type="SAM" id="MobiDB-lite"/>
    </source>
</evidence>
<gene>
    <name evidence="7" type="ORF">H7U36_14050</name>
</gene>
<comment type="subcellular location">
    <subcellularLocation>
        <location evidence="1">Cell envelope</location>
    </subcellularLocation>
</comment>
<dbReference type="InterPro" id="IPR037250">
    <property type="entry name" value="NEAT_dom_sf"/>
</dbReference>
<proteinExistence type="predicted"/>
<protein>
    <submittedName>
        <fullName evidence="7">NEAT domain-containing protein</fullName>
    </submittedName>
</protein>
<feature type="domain" description="NEAT" evidence="6">
    <location>
        <begin position="647"/>
        <end position="804"/>
    </location>
</feature>
<dbReference type="SMART" id="SM00725">
    <property type="entry name" value="NEAT"/>
    <property type="match status" value="1"/>
</dbReference>
<feature type="signal peptide" evidence="5">
    <location>
        <begin position="1"/>
        <end position="31"/>
    </location>
</feature>
<keyword evidence="4" id="KW-0472">Membrane</keyword>
<dbReference type="Gene3D" id="3.90.1010.20">
    <property type="match status" value="1"/>
</dbReference>
<keyword evidence="8" id="KW-1185">Reference proteome</keyword>
<dbReference type="EMBL" id="JACLYY010000018">
    <property type="protein sequence ID" value="MBM6739208.1"/>
    <property type="molecule type" value="Genomic_DNA"/>
</dbReference>
<accession>A0ABS2EC61</accession>
<feature type="chain" id="PRO_5046188184" evidence="5">
    <location>
        <begin position="32"/>
        <end position="908"/>
    </location>
</feature>
<keyword evidence="2 5" id="KW-0732">Signal</keyword>
<feature type="region of interest" description="Disordered" evidence="3">
    <location>
        <begin position="802"/>
        <end position="851"/>
    </location>
</feature>
<evidence type="ECO:0000259" key="6">
    <source>
        <dbReference type="PROSITE" id="PS50978"/>
    </source>
</evidence>
<feature type="compositionally biased region" description="Acidic residues" evidence="3">
    <location>
        <begin position="803"/>
        <end position="822"/>
    </location>
</feature>
<feature type="region of interest" description="Disordered" evidence="3">
    <location>
        <begin position="431"/>
        <end position="462"/>
    </location>
</feature>
<feature type="transmembrane region" description="Helical" evidence="4">
    <location>
        <begin position="883"/>
        <end position="901"/>
    </location>
</feature>
<keyword evidence="4" id="KW-1133">Transmembrane helix</keyword>
<evidence type="ECO:0000256" key="5">
    <source>
        <dbReference type="SAM" id="SignalP"/>
    </source>
</evidence>
<feature type="compositionally biased region" description="Acidic residues" evidence="3">
    <location>
        <begin position="442"/>
        <end position="462"/>
    </location>
</feature>
<evidence type="ECO:0000256" key="1">
    <source>
        <dbReference type="ARBA" id="ARBA00004196"/>
    </source>
</evidence>
<dbReference type="Proteomes" id="UP000716906">
    <property type="component" value="Unassembled WGS sequence"/>
</dbReference>
<evidence type="ECO:0000313" key="7">
    <source>
        <dbReference type="EMBL" id="MBM6739208.1"/>
    </source>
</evidence>
<dbReference type="RefSeq" id="WP_205156365.1">
    <property type="nucleotide sequence ID" value="NZ_JACLYY010000018.1"/>
</dbReference>
<evidence type="ECO:0000256" key="4">
    <source>
        <dbReference type="SAM" id="Phobius"/>
    </source>
</evidence>
<dbReference type="InterPro" id="IPR006635">
    <property type="entry name" value="NEAT_dom"/>
</dbReference>
<dbReference type="InterPro" id="IPR007329">
    <property type="entry name" value="FMN-bd"/>
</dbReference>
<dbReference type="Pfam" id="PF04205">
    <property type="entry name" value="FMN_bind"/>
    <property type="match status" value="1"/>
</dbReference>
<name>A0ABS2EC61_9FIRM</name>
<keyword evidence="4" id="KW-0812">Transmembrane</keyword>
<reference evidence="7 8" key="1">
    <citation type="journal article" date="2021" name="Sci. Rep.">
        <title>The distribution of antibiotic resistance genes in chicken gut microbiota commensals.</title>
        <authorList>
            <person name="Juricova H."/>
            <person name="Matiasovicova J."/>
            <person name="Kubasova T."/>
            <person name="Cejkova D."/>
            <person name="Rychlik I."/>
        </authorList>
    </citation>
    <scope>NUCLEOTIDE SEQUENCE [LARGE SCALE GENOMIC DNA]</scope>
    <source>
        <strain evidence="7 8">An773</strain>
    </source>
</reference>
<dbReference type="Gene3D" id="2.60.40.1850">
    <property type="match status" value="2"/>
</dbReference>
<dbReference type="SMART" id="SM00900">
    <property type="entry name" value="FMN_bind"/>
    <property type="match status" value="1"/>
</dbReference>
<dbReference type="SUPFAM" id="SSF158911">
    <property type="entry name" value="NEAT domain-like"/>
    <property type="match status" value="1"/>
</dbReference>
<dbReference type="PROSITE" id="PS50978">
    <property type="entry name" value="NEAT"/>
    <property type="match status" value="1"/>
</dbReference>
<evidence type="ECO:0000313" key="8">
    <source>
        <dbReference type="Proteomes" id="UP000716906"/>
    </source>
</evidence>
<feature type="compositionally biased region" description="Gly residues" evidence="3">
    <location>
        <begin position="823"/>
        <end position="834"/>
    </location>
</feature>
<comment type="caution">
    <text evidence="7">The sequence shown here is derived from an EMBL/GenBank/DDBJ whole genome shotgun (WGS) entry which is preliminary data.</text>
</comment>
<organism evidence="7 8">
    <name type="scientific">Faecalicatena fissicatena</name>
    <dbReference type="NCBI Taxonomy" id="290055"/>
    <lineage>
        <taxon>Bacteria</taxon>
        <taxon>Bacillati</taxon>
        <taxon>Bacillota</taxon>
        <taxon>Clostridia</taxon>
        <taxon>Lachnospirales</taxon>
        <taxon>Lachnospiraceae</taxon>
        <taxon>Faecalicatena</taxon>
    </lineage>
</organism>
<sequence>MRRKKTGKRWAALALAAVLAAGTAQPMGAKAAGGTYTGSGTFHIDQFGEYNINASVSVTDGVITGLEITGDNFGGTYAEVNKGKLASAVERLQSRIIGLGDTDAQGLKGLDGVSGATYSSNGIKEAVASALGLSLEETALGVPSQTPVAGTYDITVAVRSDVVDHSLVQTETAPAVLTVDESGQMTLSYTMVSGTDQEPMYILGFNGYYENNDTAAALTMEGAAYNTEQRGDYQVVTDVSFPLTGTLSQYYYNNTCIYVPAMSNLNGEINGILFENGKFSVKTIVTMYWDTLTAREQTPETPDTTQESMDVTASVAQETSAPSYQVTVPSSLDMGALSRTEDNVQEYDITVSSQDKEGTVTVTAPEGGLLYAGSHSLAFSNDFGAQSFQAKETRDAGTDEAVLGGRITIAGADVAAAAPGNYTGTTTFSITYSSDGGGGTTEPEEPQPDPGEDPGDGEEGEDLAEGTYTVDVALWHATNDAPSMGDAALVSQGVIVVDEHGDMSLQLTLQSLDISGIEGYLYRLRKVDMDSVVYNQMGYPSSYEAADADVLSYFTGVYDAYNDPDSPSYDGNTEGKEYPKVISIPIQKDEDMNYVEIYVPVMEAIGAGQGTQLARLHIDWSTLQAGGTAVEPENPDPGGDETDIRNLPDGVYAVTGRMLKVDKETLSMSDNAIDHTIKLTVKDGKYALTMNFRGLTIGTQLGYLSQLQYFATGYTLDQYGNPQGDLRAVTVDSYQQNEDGSRVSDQYGTDYPDEVTFELIPEALEDGYVPLQVFVPIMDAIASGTGTQPVFLALDWDTLQATTDDDPAFDDEGQTDDEETDGSGEGLLTGGSGLGTSTLPGGSSLGGSSLGGSSLGGSSLGGSSLGGSSLSAARTGDETGTALAGWAALLAVAAAAVVLALRQRRGSR</sequence>
<evidence type="ECO:0000256" key="2">
    <source>
        <dbReference type="ARBA" id="ARBA00022729"/>
    </source>
</evidence>
<dbReference type="CDD" id="cd06920">
    <property type="entry name" value="NEAT"/>
    <property type="match status" value="1"/>
</dbReference>